<dbReference type="InterPro" id="IPR027988">
    <property type="entry name" value="BRX_N"/>
</dbReference>
<dbReference type="PANTHER" id="PTHR46058:SF40">
    <property type="entry name" value="BRX DOMAIN-CONTAINING PROTEIN"/>
    <property type="match status" value="1"/>
</dbReference>
<evidence type="ECO:0000256" key="4">
    <source>
        <dbReference type="SAM" id="Coils"/>
    </source>
</evidence>
<dbReference type="STRING" id="3469.A0A4Y7KZK6"/>
<keyword evidence="4" id="KW-0175">Coiled coil</keyword>
<dbReference type="InterPro" id="IPR044532">
    <property type="entry name" value="BRX-like"/>
</dbReference>
<evidence type="ECO:0000259" key="6">
    <source>
        <dbReference type="PROSITE" id="PS51514"/>
    </source>
</evidence>
<organism evidence="7 8">
    <name type="scientific">Papaver somniferum</name>
    <name type="common">Opium poppy</name>
    <dbReference type="NCBI Taxonomy" id="3469"/>
    <lineage>
        <taxon>Eukaryota</taxon>
        <taxon>Viridiplantae</taxon>
        <taxon>Streptophyta</taxon>
        <taxon>Embryophyta</taxon>
        <taxon>Tracheophyta</taxon>
        <taxon>Spermatophyta</taxon>
        <taxon>Magnoliopsida</taxon>
        <taxon>Ranunculales</taxon>
        <taxon>Papaveraceae</taxon>
        <taxon>Papaveroideae</taxon>
        <taxon>Papaver</taxon>
    </lineage>
</organism>
<evidence type="ECO:0000256" key="5">
    <source>
        <dbReference type="SAM" id="MobiDB-lite"/>
    </source>
</evidence>
<comment type="similarity">
    <text evidence="2">Belongs to the BRX family.</text>
</comment>
<evidence type="ECO:0000256" key="3">
    <source>
        <dbReference type="ARBA" id="ARBA00023242"/>
    </source>
</evidence>
<evidence type="ECO:0000313" key="7">
    <source>
        <dbReference type="EMBL" id="RZC77531.1"/>
    </source>
</evidence>
<feature type="region of interest" description="Disordered" evidence="5">
    <location>
        <begin position="126"/>
        <end position="158"/>
    </location>
</feature>
<reference evidence="7 8" key="1">
    <citation type="journal article" date="2018" name="Science">
        <title>The opium poppy genome and morphinan production.</title>
        <authorList>
            <person name="Guo L."/>
            <person name="Winzer T."/>
            <person name="Yang X."/>
            <person name="Li Y."/>
            <person name="Ning Z."/>
            <person name="He Z."/>
            <person name="Teodor R."/>
            <person name="Lu Y."/>
            <person name="Bowser T.A."/>
            <person name="Graham I.A."/>
            <person name="Ye K."/>
        </authorList>
    </citation>
    <scope>NUCLEOTIDE SEQUENCE [LARGE SCALE GENOMIC DNA]</scope>
    <source>
        <strain evidence="8">cv. HN1</strain>
        <tissue evidence="7">Leaves</tissue>
    </source>
</reference>
<dbReference type="Pfam" id="PF16627">
    <property type="entry name" value="BRX_assoc"/>
    <property type="match status" value="1"/>
</dbReference>
<dbReference type="GO" id="GO:0005634">
    <property type="term" value="C:nucleus"/>
    <property type="evidence" value="ECO:0007669"/>
    <property type="project" value="UniProtKB-SubCell"/>
</dbReference>
<keyword evidence="3" id="KW-0539">Nucleus</keyword>
<accession>A0A4Y7KZK6</accession>
<evidence type="ECO:0000256" key="2">
    <source>
        <dbReference type="ARBA" id="ARBA00009057"/>
    </source>
</evidence>
<dbReference type="PANTHER" id="PTHR46058">
    <property type="entry name" value="PROTEIN BREVIS RADIX-LIKE 1"/>
    <property type="match status" value="1"/>
</dbReference>
<proteinExistence type="inferred from homology"/>
<keyword evidence="8" id="KW-1185">Reference proteome</keyword>
<evidence type="ECO:0000313" key="8">
    <source>
        <dbReference type="Proteomes" id="UP000316621"/>
    </source>
</evidence>
<protein>
    <recommendedName>
        <fullName evidence="6">BRX domain-containing protein</fullName>
    </recommendedName>
</protein>
<dbReference type="AlphaFoldDB" id="A0A4Y7KZK6"/>
<feature type="domain" description="BRX" evidence="6">
    <location>
        <begin position="162"/>
        <end position="217"/>
    </location>
</feature>
<dbReference type="EMBL" id="CM010723">
    <property type="protein sequence ID" value="RZC77531.1"/>
    <property type="molecule type" value="Genomic_DNA"/>
</dbReference>
<sequence length="232" mass="25521">MVGSIYAVQLTNLTLQVESLTHKAQLQEVELERTTKQLKEAIAIAGEETAKCKAAKEVIKSLTAQLKDMAERLPIGAMRNPKSPTIGSICSTPISSDMSAATLDRLSSPVTIHELDSNGLNNLVLSSGPTTSTRNSNHNRLGPSEATRNGTRTAEGEVSQETEWVEQDEAGVYITLTSLPGGVKDLKRVRFSRRRFSEKQAEQWWAENRARVYEQYNVRMVDKSSIGIGSET</sequence>
<dbReference type="OMA" id="GYASIDR"/>
<dbReference type="InterPro" id="IPR013591">
    <property type="entry name" value="Brevis_radix_dom"/>
</dbReference>
<dbReference type="PROSITE" id="PS51514">
    <property type="entry name" value="BRX"/>
    <property type="match status" value="1"/>
</dbReference>
<feature type="compositionally biased region" description="Polar residues" evidence="5">
    <location>
        <begin position="126"/>
        <end position="139"/>
    </location>
</feature>
<gene>
    <name evidence="7" type="ORF">C5167_001698</name>
</gene>
<dbReference type="Pfam" id="PF13713">
    <property type="entry name" value="BRX_N"/>
    <property type="match status" value="1"/>
</dbReference>
<dbReference type="Pfam" id="PF08381">
    <property type="entry name" value="BRX"/>
    <property type="match status" value="1"/>
</dbReference>
<feature type="coiled-coil region" evidence="4">
    <location>
        <begin position="17"/>
        <end position="72"/>
    </location>
</feature>
<dbReference type="Gramene" id="RZC77531">
    <property type="protein sequence ID" value="RZC77531"/>
    <property type="gene ID" value="C5167_001698"/>
</dbReference>
<name>A0A4Y7KZK6_PAPSO</name>
<comment type="subcellular location">
    <subcellularLocation>
        <location evidence="1">Nucleus</location>
    </subcellularLocation>
</comment>
<dbReference type="Proteomes" id="UP000316621">
    <property type="component" value="Chromosome 9"/>
</dbReference>
<evidence type="ECO:0000256" key="1">
    <source>
        <dbReference type="ARBA" id="ARBA00004123"/>
    </source>
</evidence>